<reference evidence="27" key="2">
    <citation type="submission" date="2022-04" db="EMBL/GenBank/DDBJ databases">
        <title>Genomic draft of R. solanacearum strain IPO1609, a phylotype IIB1/biovar 2/race 3 strain isolated from potato in Europe.</title>
        <authorList>
            <person name="Boucher C."/>
            <person name="Carrere S."/>
            <person name="Dossat C."/>
            <person name="Elbaz M."/>
            <person name="Genin S."/>
            <person name="Gouzy J."/>
            <person name="Prior P."/>
            <person name="Segurens B."/>
            <person name="Wincker P."/>
        </authorList>
    </citation>
    <scope>NUCLEOTIDE SEQUENCE</scope>
    <source>
        <strain evidence="27">IPO1609</strain>
    </source>
</reference>
<dbReference type="GO" id="GO:0005344">
    <property type="term" value="F:oxygen carrier activity"/>
    <property type="evidence" value="ECO:0007669"/>
    <property type="project" value="UniProtKB-KW"/>
</dbReference>
<evidence type="ECO:0000256" key="9">
    <source>
        <dbReference type="ARBA" id="ARBA00022617"/>
    </source>
</evidence>
<dbReference type="InterPro" id="IPR017938">
    <property type="entry name" value="Riboflavin_synthase-like_b-brl"/>
</dbReference>
<dbReference type="InterPro" id="IPR008333">
    <property type="entry name" value="Cbr1-like_FAD-bd_dom"/>
</dbReference>
<comment type="function">
    <text evidence="18">Is involved in NO detoxification in an aerobic process, termed nitric oxide dioxygenase (NOD) reaction that utilizes O(2) and NAD(P)H to convert NO to nitrate, which protects the bacterium from various noxious nitrogen compounds. Therefore, plays a central role in the inducible response to nitrosative stress.</text>
</comment>
<evidence type="ECO:0000256" key="3">
    <source>
        <dbReference type="ARBA" id="ARBA00006401"/>
    </source>
</evidence>
<dbReference type="PROSITE" id="PS51384">
    <property type="entry name" value="FAD_FR"/>
    <property type="match status" value="1"/>
</dbReference>
<dbReference type="InterPro" id="IPR009050">
    <property type="entry name" value="Globin-like_sf"/>
</dbReference>
<evidence type="ECO:0000259" key="25">
    <source>
        <dbReference type="PROSITE" id="PS01033"/>
    </source>
</evidence>
<reference evidence="27" key="1">
    <citation type="submission" date="2014-11" db="EMBL/GenBank/DDBJ databases">
        <authorList>
            <person name="Genoscope - CEA"/>
        </authorList>
    </citation>
    <scope>NUCLEOTIDE SEQUENCE</scope>
    <source>
        <strain evidence="27">IPO1609</strain>
    </source>
</reference>
<comment type="cofactor">
    <cofactor evidence="2">
        <name>FAD</name>
        <dbReference type="ChEBI" id="CHEBI:57692"/>
    </cofactor>
</comment>
<evidence type="ECO:0000256" key="10">
    <source>
        <dbReference type="ARBA" id="ARBA00022621"/>
    </source>
</evidence>
<sequence>MEKNMLSEQSKPLIDASVPVLREHGLTITQTFYRNMFASHPELTNLFNMGNQANGSQQQSLASAVFAYAANHGNNAALAPVVGRIVHKHAAVGIRPSHYPIVGRHLLGAIAEVLGDAATPALLAAWDEAYWLLAAELIAAEARLYAHMQSGPDHRQPVRIIERRQQAEDVVSFTLEAVGGTTLADFLPGQYISVQVELAPGVLQQRQYSLSDAPNGRTWRISVKRDAGEAGRPAGTVSNWLHENARQGEVLLVSQPYGDFVPQLVTDNPIVLMSAGVGITPMIAALNTLAGQHVARKVVFSHASRTASHVAHTDDLERAARVLPDFEAHVFLESGEAAAFASRPAQPGRMTVDAFVDGTVADADFYLCGPLPFMQAQRAALLASGVPAARIHREVFGPDLLDDIL</sequence>
<keyword evidence="7 24" id="KW-0813">Transport</keyword>
<dbReference type="SUPFAM" id="SSF63380">
    <property type="entry name" value="Riboflavin synthase domain-like"/>
    <property type="match status" value="1"/>
</dbReference>
<evidence type="ECO:0000256" key="8">
    <source>
        <dbReference type="ARBA" id="ARBA00022575"/>
    </source>
</evidence>
<comment type="catalytic activity">
    <reaction evidence="22">
        <text>2 nitric oxide + NADH + 2 O2 = 2 nitrate + NAD(+) + H(+)</text>
        <dbReference type="Rhea" id="RHEA:19469"/>
        <dbReference type="ChEBI" id="CHEBI:15378"/>
        <dbReference type="ChEBI" id="CHEBI:15379"/>
        <dbReference type="ChEBI" id="CHEBI:16480"/>
        <dbReference type="ChEBI" id="CHEBI:17632"/>
        <dbReference type="ChEBI" id="CHEBI:57540"/>
        <dbReference type="ChEBI" id="CHEBI:57945"/>
        <dbReference type="EC" id="1.14.12.17"/>
    </reaction>
</comment>
<dbReference type="PROSITE" id="PS01033">
    <property type="entry name" value="GLOBIN"/>
    <property type="match status" value="1"/>
</dbReference>
<evidence type="ECO:0000256" key="23">
    <source>
        <dbReference type="ARBA" id="ARBA00049433"/>
    </source>
</evidence>
<dbReference type="PANTHER" id="PTHR43396">
    <property type="entry name" value="FLAVOHEMOPROTEIN"/>
    <property type="match status" value="1"/>
</dbReference>
<organism evidence="27 28">
    <name type="scientific">Ralstonia solanacearum IPO1609</name>
    <dbReference type="NCBI Taxonomy" id="564066"/>
    <lineage>
        <taxon>Bacteria</taxon>
        <taxon>Pseudomonadati</taxon>
        <taxon>Pseudomonadota</taxon>
        <taxon>Betaproteobacteria</taxon>
        <taxon>Burkholderiales</taxon>
        <taxon>Burkholderiaceae</taxon>
        <taxon>Ralstonia</taxon>
        <taxon>Ralstonia solanacearum species complex</taxon>
    </lineage>
</organism>
<evidence type="ECO:0000256" key="21">
    <source>
        <dbReference type="ARBA" id="ARBA00033187"/>
    </source>
</evidence>
<comment type="similarity">
    <text evidence="4">Belongs to the globin family. Two-domain flavohemoproteins subfamily.</text>
</comment>
<evidence type="ECO:0000256" key="17">
    <source>
        <dbReference type="ARBA" id="ARBA00023027"/>
    </source>
</evidence>
<dbReference type="CDD" id="cd08922">
    <property type="entry name" value="FHb-globin"/>
    <property type="match status" value="1"/>
</dbReference>
<dbReference type="GO" id="GO:0046872">
    <property type="term" value="F:metal ion binding"/>
    <property type="evidence" value="ECO:0007669"/>
    <property type="project" value="UniProtKB-KW"/>
</dbReference>
<evidence type="ECO:0000256" key="18">
    <source>
        <dbReference type="ARBA" id="ARBA00025094"/>
    </source>
</evidence>
<evidence type="ECO:0000256" key="19">
    <source>
        <dbReference type="ARBA" id="ARBA00030024"/>
    </source>
</evidence>
<gene>
    <name evidence="27" type="ORF">RSIPO_00014</name>
</gene>
<evidence type="ECO:0000256" key="24">
    <source>
        <dbReference type="RuleBase" id="RU000356"/>
    </source>
</evidence>
<dbReference type="InterPro" id="IPR000971">
    <property type="entry name" value="Globin"/>
</dbReference>
<evidence type="ECO:0000256" key="15">
    <source>
        <dbReference type="ARBA" id="ARBA00023002"/>
    </source>
</evidence>
<dbReference type="PANTHER" id="PTHR43396:SF3">
    <property type="entry name" value="FLAVOHEMOPROTEIN"/>
    <property type="match status" value="1"/>
</dbReference>
<dbReference type="PRINTS" id="PR00371">
    <property type="entry name" value="FPNCR"/>
</dbReference>
<keyword evidence="14" id="KW-0521">NADP</keyword>
<evidence type="ECO:0000256" key="16">
    <source>
        <dbReference type="ARBA" id="ARBA00023004"/>
    </source>
</evidence>
<dbReference type="GO" id="GO:0009636">
    <property type="term" value="P:response to toxic substance"/>
    <property type="evidence" value="ECO:0007669"/>
    <property type="project" value="UniProtKB-KW"/>
</dbReference>
<dbReference type="Pfam" id="PF00175">
    <property type="entry name" value="NAD_binding_1"/>
    <property type="match status" value="1"/>
</dbReference>
<dbReference type="CDD" id="cd06184">
    <property type="entry name" value="flavohem_like_fad_nad_binding"/>
    <property type="match status" value="1"/>
</dbReference>
<dbReference type="InterPro" id="IPR012292">
    <property type="entry name" value="Globin/Proto"/>
</dbReference>
<dbReference type="InterPro" id="IPR001709">
    <property type="entry name" value="Flavoprot_Pyr_Nucl_cyt_Rdtase"/>
</dbReference>
<name>A0ABF7R969_RALSL</name>
<comment type="cofactor">
    <cofactor evidence="1">
        <name>heme b</name>
        <dbReference type="ChEBI" id="CHEBI:60344"/>
    </cofactor>
</comment>
<dbReference type="PRINTS" id="PR00410">
    <property type="entry name" value="PHEHYDRXLASE"/>
</dbReference>
<keyword evidence="10 24" id="KW-0561">Oxygen transport</keyword>
<evidence type="ECO:0000256" key="6">
    <source>
        <dbReference type="ARBA" id="ARBA00014637"/>
    </source>
</evidence>
<comment type="similarity">
    <text evidence="3">In the C-terminal section; belongs to the flavoprotein pyridine nucleotide cytochrome reductase family.</text>
</comment>
<dbReference type="Gene3D" id="1.10.490.10">
    <property type="entry name" value="Globins"/>
    <property type="match status" value="1"/>
</dbReference>
<dbReference type="InterPro" id="IPR039261">
    <property type="entry name" value="FNR_nucleotide-bd"/>
</dbReference>
<evidence type="ECO:0000256" key="12">
    <source>
        <dbReference type="ARBA" id="ARBA00022723"/>
    </source>
</evidence>
<keyword evidence="15" id="KW-0560">Oxidoreductase</keyword>
<dbReference type="EC" id="1.14.12.17" evidence="5"/>
<dbReference type="Pfam" id="PF00970">
    <property type="entry name" value="FAD_binding_6"/>
    <property type="match status" value="1"/>
</dbReference>
<evidence type="ECO:0000313" key="28">
    <source>
        <dbReference type="Proteomes" id="UP000053470"/>
    </source>
</evidence>
<evidence type="ECO:0000256" key="4">
    <source>
        <dbReference type="ARBA" id="ARBA00008414"/>
    </source>
</evidence>
<dbReference type="Proteomes" id="UP000053470">
    <property type="component" value="Unassembled WGS sequence"/>
</dbReference>
<evidence type="ECO:0000256" key="5">
    <source>
        <dbReference type="ARBA" id="ARBA00012229"/>
    </source>
</evidence>
<evidence type="ECO:0000313" key="27">
    <source>
        <dbReference type="EMBL" id="CEJ17838.1"/>
    </source>
</evidence>
<evidence type="ECO:0000256" key="7">
    <source>
        <dbReference type="ARBA" id="ARBA00022448"/>
    </source>
</evidence>
<dbReference type="InterPro" id="IPR001433">
    <property type="entry name" value="OxRdtase_FAD/NAD-bd"/>
</dbReference>
<evidence type="ECO:0000259" key="26">
    <source>
        <dbReference type="PROSITE" id="PS51384"/>
    </source>
</evidence>
<keyword evidence="8" id="KW-0216">Detoxification</keyword>
<evidence type="ECO:0000256" key="22">
    <source>
        <dbReference type="ARBA" id="ARBA00048649"/>
    </source>
</evidence>
<evidence type="ECO:0000256" key="11">
    <source>
        <dbReference type="ARBA" id="ARBA00022630"/>
    </source>
</evidence>
<dbReference type="InterPro" id="IPR017927">
    <property type="entry name" value="FAD-bd_FR_type"/>
</dbReference>
<accession>A0ABF7R969</accession>
<keyword evidence="13" id="KW-0274">FAD</keyword>
<dbReference type="Pfam" id="PF00042">
    <property type="entry name" value="Globin"/>
    <property type="match status" value="1"/>
</dbReference>
<comment type="catalytic activity">
    <reaction evidence="23">
        <text>2 nitric oxide + NADPH + 2 O2 = 2 nitrate + NADP(+) + H(+)</text>
        <dbReference type="Rhea" id="RHEA:19465"/>
        <dbReference type="ChEBI" id="CHEBI:15378"/>
        <dbReference type="ChEBI" id="CHEBI:15379"/>
        <dbReference type="ChEBI" id="CHEBI:16480"/>
        <dbReference type="ChEBI" id="CHEBI:17632"/>
        <dbReference type="ChEBI" id="CHEBI:57783"/>
        <dbReference type="ChEBI" id="CHEBI:58349"/>
        <dbReference type="EC" id="1.14.12.17"/>
    </reaction>
</comment>
<feature type="domain" description="Globin" evidence="25">
    <location>
        <begin position="5"/>
        <end position="142"/>
    </location>
</feature>
<keyword evidence="11" id="KW-0285">Flavoprotein</keyword>
<dbReference type="FunFam" id="1.10.490.10:FF:000003">
    <property type="entry name" value="Flavohemoprotein"/>
    <property type="match status" value="1"/>
</dbReference>
<dbReference type="FunFam" id="2.40.30.10:FF:000034">
    <property type="entry name" value="Flavohemoprotein"/>
    <property type="match status" value="1"/>
</dbReference>
<dbReference type="SUPFAM" id="SSF52343">
    <property type="entry name" value="Ferredoxin reductase-like, C-terminal NADP-linked domain"/>
    <property type="match status" value="1"/>
</dbReference>
<evidence type="ECO:0000256" key="1">
    <source>
        <dbReference type="ARBA" id="ARBA00001970"/>
    </source>
</evidence>
<keyword evidence="28" id="KW-1185">Reference proteome</keyword>
<protein>
    <recommendedName>
        <fullName evidence="6">Flavohemoprotein</fullName>
        <ecNumber evidence="5">1.14.12.17</ecNumber>
    </recommendedName>
    <alternativeName>
        <fullName evidence="20">Flavohemoglobin</fullName>
    </alternativeName>
    <alternativeName>
        <fullName evidence="19">Hemoglobin-like protein</fullName>
    </alternativeName>
    <alternativeName>
        <fullName evidence="21">Nitric oxide dioxygenase</fullName>
    </alternativeName>
</protein>
<keyword evidence="12" id="KW-0479">Metal-binding</keyword>
<keyword evidence="17" id="KW-0520">NAD</keyword>
<dbReference type="GO" id="GO:0008941">
    <property type="term" value="F:nitric oxide dioxygenase NAD(P)H activity"/>
    <property type="evidence" value="ECO:0007669"/>
    <property type="project" value="UniProtKB-EC"/>
</dbReference>
<dbReference type="EMBL" id="LN651282">
    <property type="protein sequence ID" value="CEJ17838.1"/>
    <property type="molecule type" value="Genomic_DNA"/>
</dbReference>
<evidence type="ECO:0000256" key="20">
    <source>
        <dbReference type="ARBA" id="ARBA00030929"/>
    </source>
</evidence>
<dbReference type="Gene3D" id="2.40.30.10">
    <property type="entry name" value="Translation factors"/>
    <property type="match status" value="1"/>
</dbReference>
<evidence type="ECO:0000256" key="14">
    <source>
        <dbReference type="ARBA" id="ARBA00022857"/>
    </source>
</evidence>
<keyword evidence="9 24" id="KW-0349">Heme</keyword>
<proteinExistence type="inferred from homology"/>
<dbReference type="AlphaFoldDB" id="A0ABF7R969"/>
<evidence type="ECO:0000256" key="2">
    <source>
        <dbReference type="ARBA" id="ARBA00001974"/>
    </source>
</evidence>
<keyword evidence="16" id="KW-0408">Iron</keyword>
<evidence type="ECO:0000256" key="13">
    <source>
        <dbReference type="ARBA" id="ARBA00022827"/>
    </source>
</evidence>
<dbReference type="Gene3D" id="3.40.50.80">
    <property type="entry name" value="Nucleotide-binding domain of ferredoxin-NADP reductase (FNR) module"/>
    <property type="match status" value="1"/>
</dbReference>
<feature type="domain" description="FAD-binding FR-type" evidence="26">
    <location>
        <begin position="153"/>
        <end position="263"/>
    </location>
</feature>
<dbReference type="SUPFAM" id="SSF46458">
    <property type="entry name" value="Globin-like"/>
    <property type="match status" value="1"/>
</dbReference>